<feature type="transmembrane region" description="Helical" evidence="5">
    <location>
        <begin position="197"/>
        <end position="219"/>
    </location>
</feature>
<dbReference type="InterPro" id="IPR044878">
    <property type="entry name" value="UbiA_sf"/>
</dbReference>
<comment type="subcellular location">
    <subcellularLocation>
        <location evidence="1">Membrane</location>
        <topology evidence="1">Multi-pass membrane protein</topology>
    </subcellularLocation>
</comment>
<dbReference type="Pfam" id="PF01040">
    <property type="entry name" value="UbiA"/>
    <property type="match status" value="1"/>
</dbReference>
<evidence type="ECO:0000313" key="6">
    <source>
        <dbReference type="EMBL" id="WOQ69536.1"/>
    </source>
</evidence>
<dbReference type="EMBL" id="CP137080">
    <property type="protein sequence ID" value="WOQ69536.1"/>
    <property type="molecule type" value="Genomic_DNA"/>
</dbReference>
<dbReference type="GO" id="GO:0016020">
    <property type="term" value="C:membrane"/>
    <property type="evidence" value="ECO:0007669"/>
    <property type="project" value="UniProtKB-SubCell"/>
</dbReference>
<feature type="transmembrane region" description="Helical" evidence="5">
    <location>
        <begin position="126"/>
        <end position="144"/>
    </location>
</feature>
<dbReference type="Gene3D" id="1.20.120.1780">
    <property type="entry name" value="UbiA prenyltransferase"/>
    <property type="match status" value="1"/>
</dbReference>
<evidence type="ECO:0000256" key="4">
    <source>
        <dbReference type="ARBA" id="ARBA00023136"/>
    </source>
</evidence>
<evidence type="ECO:0000256" key="2">
    <source>
        <dbReference type="ARBA" id="ARBA00022692"/>
    </source>
</evidence>
<dbReference type="GO" id="GO:0016765">
    <property type="term" value="F:transferase activity, transferring alkyl or aryl (other than methyl) groups"/>
    <property type="evidence" value="ECO:0007669"/>
    <property type="project" value="InterPro"/>
</dbReference>
<keyword evidence="3 5" id="KW-1133">Transmembrane helix</keyword>
<evidence type="ECO:0000256" key="5">
    <source>
        <dbReference type="SAM" id="Phobius"/>
    </source>
</evidence>
<name>A0AAU0MH87_9MICO</name>
<gene>
    <name evidence="6" type="ORF">RYJ27_12695</name>
</gene>
<evidence type="ECO:0000313" key="7">
    <source>
        <dbReference type="Proteomes" id="UP001329313"/>
    </source>
</evidence>
<keyword evidence="7" id="KW-1185">Reference proteome</keyword>
<feature type="transmembrane region" description="Helical" evidence="5">
    <location>
        <begin position="84"/>
        <end position="114"/>
    </location>
</feature>
<dbReference type="KEGG" id="mliy:RYJ27_12695"/>
<evidence type="ECO:0000256" key="1">
    <source>
        <dbReference type="ARBA" id="ARBA00004141"/>
    </source>
</evidence>
<evidence type="ECO:0000256" key="3">
    <source>
        <dbReference type="ARBA" id="ARBA00022989"/>
    </source>
</evidence>
<proteinExistence type="predicted"/>
<feature type="transmembrane region" description="Helical" evidence="5">
    <location>
        <begin position="256"/>
        <end position="273"/>
    </location>
</feature>
<organism evidence="6 7">
    <name type="scientific">Microbacterium limosum</name>
    <dbReference type="NCBI Taxonomy" id="3079935"/>
    <lineage>
        <taxon>Bacteria</taxon>
        <taxon>Bacillati</taxon>
        <taxon>Actinomycetota</taxon>
        <taxon>Actinomycetes</taxon>
        <taxon>Micrococcales</taxon>
        <taxon>Microbacteriaceae</taxon>
        <taxon>Microbacterium</taxon>
    </lineage>
</organism>
<keyword evidence="4 5" id="KW-0472">Membrane</keyword>
<dbReference type="Proteomes" id="UP001329313">
    <property type="component" value="Chromosome"/>
</dbReference>
<feature type="transmembrane region" description="Helical" evidence="5">
    <location>
        <begin position="156"/>
        <end position="176"/>
    </location>
</feature>
<dbReference type="RefSeq" id="WP_330170659.1">
    <property type="nucleotide sequence ID" value="NZ_CP137080.1"/>
</dbReference>
<sequence length="278" mass="28181">MRSAAALWRSCHPGPTLVVSVLSLLLGLAAEATPTALALLVGSVFAGQLSIGWSNDAIDAGRDRAVGRIDKPIARGEIGVRTVWIAAVGAVAAALILSALLGPGFLIAHGVFLVSAWSYNVALKRSVLSLAPFLLSFGLFPSLATLATDPARVAPLWAWIAGAALGAAVHLTNVLPDLDDDARTGIRGLPHRIGARASVVAAFAAVAIGALSVLLGGWMLQPAPLAAAVSVVGCVLVLAVAAAGLVRALRAPDRTVFRLVMVSALLLALQLAATSAGL</sequence>
<feature type="transmembrane region" description="Helical" evidence="5">
    <location>
        <begin position="225"/>
        <end position="249"/>
    </location>
</feature>
<dbReference type="InterPro" id="IPR000537">
    <property type="entry name" value="UbiA_prenyltransferase"/>
</dbReference>
<dbReference type="AlphaFoldDB" id="A0AAU0MH87"/>
<protein>
    <submittedName>
        <fullName evidence="6">UbiA family prenyltransferase</fullName>
    </submittedName>
</protein>
<dbReference type="Gene3D" id="1.10.357.140">
    <property type="entry name" value="UbiA prenyltransferase"/>
    <property type="match status" value="1"/>
</dbReference>
<reference evidence="6 7" key="1">
    <citation type="submission" date="2023-10" db="EMBL/GenBank/DDBJ databases">
        <title>Y20.</title>
        <authorList>
            <person name="Zhang G."/>
            <person name="Ding Y."/>
        </authorList>
    </citation>
    <scope>NUCLEOTIDE SEQUENCE [LARGE SCALE GENOMIC DNA]</scope>
    <source>
        <strain evidence="6 7">Y20</strain>
    </source>
</reference>
<keyword evidence="2 5" id="KW-0812">Transmembrane</keyword>
<accession>A0AAU0MH87</accession>